<comment type="subcellular location">
    <subcellularLocation>
        <location evidence="1">Cytoplasm</location>
    </subcellularLocation>
</comment>
<feature type="compositionally biased region" description="Polar residues" evidence="3">
    <location>
        <begin position="185"/>
        <end position="202"/>
    </location>
</feature>
<feature type="region of interest" description="Disordered" evidence="3">
    <location>
        <begin position="113"/>
        <end position="212"/>
    </location>
</feature>
<organism evidence="5">
    <name type="scientific">Haptolina ericina</name>
    <dbReference type="NCBI Taxonomy" id="156174"/>
    <lineage>
        <taxon>Eukaryota</taxon>
        <taxon>Haptista</taxon>
        <taxon>Haptophyta</taxon>
        <taxon>Prymnesiophyceae</taxon>
        <taxon>Prymnesiales</taxon>
        <taxon>Prymnesiaceae</taxon>
        <taxon>Haptolina</taxon>
    </lineage>
</organism>
<proteinExistence type="predicted"/>
<dbReference type="InterPro" id="IPR002059">
    <property type="entry name" value="CSP_DNA-bd"/>
</dbReference>
<dbReference type="AlphaFoldDB" id="A0A7S3B5F9"/>
<dbReference type="GO" id="GO:0005737">
    <property type="term" value="C:cytoplasm"/>
    <property type="evidence" value="ECO:0007669"/>
    <property type="project" value="UniProtKB-SubCell"/>
</dbReference>
<dbReference type="GO" id="GO:0003729">
    <property type="term" value="F:mRNA binding"/>
    <property type="evidence" value="ECO:0007669"/>
    <property type="project" value="TreeGrafter"/>
</dbReference>
<reference evidence="5" key="1">
    <citation type="submission" date="2021-01" db="EMBL/GenBank/DDBJ databases">
        <authorList>
            <person name="Corre E."/>
            <person name="Pelletier E."/>
            <person name="Niang G."/>
            <person name="Scheremetjew M."/>
            <person name="Finn R."/>
            <person name="Kale V."/>
            <person name="Holt S."/>
            <person name="Cochrane G."/>
            <person name="Meng A."/>
            <person name="Brown T."/>
            <person name="Cohen L."/>
        </authorList>
    </citation>
    <scope>NUCLEOTIDE SEQUENCE</scope>
    <source>
        <strain evidence="5">CCMP281</strain>
    </source>
</reference>
<dbReference type="EMBL" id="HBHX01045932">
    <property type="protein sequence ID" value="CAE0125125.1"/>
    <property type="molecule type" value="Transcribed_RNA"/>
</dbReference>
<evidence type="ECO:0000313" key="5">
    <source>
        <dbReference type="EMBL" id="CAE0125125.1"/>
    </source>
</evidence>
<dbReference type="Gene3D" id="2.40.50.140">
    <property type="entry name" value="Nucleic acid-binding proteins"/>
    <property type="match status" value="1"/>
</dbReference>
<sequence length="212" mass="23084">MIGEDAYEVSVARNRVDDAALAAHLLPTQPDKDEVSEGRPSWARSWEEKKRPKLTGTCSTWNKKGWGFIKRDDGASDVFVHQRSILQRGFRSLLEGERVEFDLGKMPDGRIEAIKVTGPGGEKVQGQPHPKDDEEDVEEEKGSGGKAASEPKVKLKPYTGFMPRNIARKPAVPKPRPLARGDGAATSQAAGTMPEASSTTPTLEEHAPATTE</sequence>
<keyword evidence="2" id="KW-0963">Cytoplasm</keyword>
<accession>A0A7S3B5F9</accession>
<dbReference type="CDD" id="cd04458">
    <property type="entry name" value="CSP_CDS"/>
    <property type="match status" value="1"/>
</dbReference>
<dbReference type="PROSITE" id="PS51857">
    <property type="entry name" value="CSD_2"/>
    <property type="match status" value="1"/>
</dbReference>
<evidence type="ECO:0000259" key="4">
    <source>
        <dbReference type="PROSITE" id="PS51857"/>
    </source>
</evidence>
<dbReference type="GO" id="GO:0031054">
    <property type="term" value="P:pre-miRNA processing"/>
    <property type="evidence" value="ECO:0007669"/>
    <property type="project" value="TreeGrafter"/>
</dbReference>
<dbReference type="SUPFAM" id="SSF50249">
    <property type="entry name" value="Nucleic acid-binding proteins"/>
    <property type="match status" value="1"/>
</dbReference>
<dbReference type="Pfam" id="PF00313">
    <property type="entry name" value="CSD"/>
    <property type="match status" value="1"/>
</dbReference>
<gene>
    <name evidence="5" type="ORF">HERI1096_LOCUS25412</name>
</gene>
<feature type="domain" description="CSD" evidence="4">
    <location>
        <begin position="53"/>
        <end position="118"/>
    </location>
</feature>
<dbReference type="InterPro" id="IPR011129">
    <property type="entry name" value="CSD"/>
</dbReference>
<dbReference type="PANTHER" id="PTHR46109:SF1">
    <property type="entry name" value="PROTEIN LIN-28 HOMOLOG"/>
    <property type="match status" value="1"/>
</dbReference>
<dbReference type="SMART" id="SM00357">
    <property type="entry name" value="CSP"/>
    <property type="match status" value="1"/>
</dbReference>
<name>A0A7S3B5F9_9EUKA</name>
<protein>
    <recommendedName>
        <fullName evidence="4">CSD domain-containing protein</fullName>
    </recommendedName>
</protein>
<feature type="compositionally biased region" description="Basic and acidic residues" evidence="3">
    <location>
        <begin position="203"/>
        <end position="212"/>
    </location>
</feature>
<dbReference type="InterPro" id="IPR051373">
    <property type="entry name" value="Lin-28_RNA-binding"/>
</dbReference>
<dbReference type="InterPro" id="IPR012340">
    <property type="entry name" value="NA-bd_OB-fold"/>
</dbReference>
<dbReference type="GO" id="GO:0005634">
    <property type="term" value="C:nucleus"/>
    <property type="evidence" value="ECO:0007669"/>
    <property type="project" value="TreeGrafter"/>
</dbReference>
<evidence type="ECO:0000256" key="2">
    <source>
        <dbReference type="ARBA" id="ARBA00022490"/>
    </source>
</evidence>
<dbReference type="PANTHER" id="PTHR46109">
    <property type="entry name" value="PROTEIN LIN-28"/>
    <property type="match status" value="1"/>
</dbReference>
<evidence type="ECO:0000256" key="1">
    <source>
        <dbReference type="ARBA" id="ARBA00004496"/>
    </source>
</evidence>
<evidence type="ECO:0000256" key="3">
    <source>
        <dbReference type="SAM" id="MobiDB-lite"/>
    </source>
</evidence>